<feature type="non-terminal residue" evidence="12">
    <location>
        <position position="1"/>
    </location>
</feature>
<proteinExistence type="predicted"/>
<organism evidence="12">
    <name type="scientific">marine sediment metagenome</name>
    <dbReference type="NCBI Taxonomy" id="412755"/>
    <lineage>
        <taxon>unclassified sequences</taxon>
        <taxon>metagenomes</taxon>
        <taxon>ecological metagenomes</taxon>
    </lineage>
</organism>
<dbReference type="Gene3D" id="1.20.1640.10">
    <property type="entry name" value="Multidrug efflux transporter AcrB transmembrane domain"/>
    <property type="match status" value="1"/>
</dbReference>
<dbReference type="NCBIfam" id="TIGR00916">
    <property type="entry name" value="2A0604s01"/>
    <property type="match status" value="1"/>
</dbReference>
<name>X1PH50_9ZZZZ</name>
<dbReference type="Pfam" id="PF22599">
    <property type="entry name" value="SecDF_P1_head"/>
    <property type="match status" value="1"/>
</dbReference>
<evidence type="ECO:0000313" key="12">
    <source>
        <dbReference type="EMBL" id="GAI30224.1"/>
    </source>
</evidence>
<evidence type="ECO:0000256" key="3">
    <source>
        <dbReference type="ARBA" id="ARBA00022475"/>
    </source>
</evidence>
<keyword evidence="6 9" id="KW-1133">Transmembrane helix</keyword>
<dbReference type="PANTHER" id="PTHR30081:SF1">
    <property type="entry name" value="PROTEIN TRANSLOCASE SUBUNIT SECD"/>
    <property type="match status" value="1"/>
</dbReference>
<feature type="transmembrane region" description="Helical" evidence="9">
    <location>
        <begin position="239"/>
        <end position="257"/>
    </location>
</feature>
<keyword evidence="3" id="KW-1003">Cell membrane</keyword>
<reference evidence="12" key="1">
    <citation type="journal article" date="2014" name="Front. Microbiol.">
        <title>High frequency of phylogenetically diverse reductive dehalogenase-homologous genes in deep subseafloor sedimentary metagenomes.</title>
        <authorList>
            <person name="Kawai M."/>
            <person name="Futagami T."/>
            <person name="Toyoda A."/>
            <person name="Takaki Y."/>
            <person name="Nishi S."/>
            <person name="Hori S."/>
            <person name="Arai W."/>
            <person name="Tsubouchi T."/>
            <person name="Morono Y."/>
            <person name="Uchiyama I."/>
            <person name="Ito T."/>
            <person name="Fujiyama A."/>
            <person name="Inagaki F."/>
            <person name="Takami H."/>
        </authorList>
    </citation>
    <scope>NUCLEOTIDE SEQUENCE</scope>
    <source>
        <strain evidence="12">Expedition CK06-06</strain>
    </source>
</reference>
<keyword evidence="8 9" id="KW-0472">Membrane</keyword>
<keyword evidence="2" id="KW-0813">Transport</keyword>
<gene>
    <name evidence="12" type="ORF">S06H3_30623</name>
</gene>
<comment type="caution">
    <text evidence="12">The sequence shown here is derived from an EMBL/GenBank/DDBJ whole genome shotgun (WGS) entry which is preliminary data.</text>
</comment>
<dbReference type="Gene3D" id="3.30.1360.200">
    <property type="match status" value="1"/>
</dbReference>
<sequence>FEDEPARAEGRDGQERELTGIYLKRASIDFDTVKGAVVIIEWDSEGGYLFEKITERNLNKPLAIFLDDEMISAPTVRSVVTAATPGLIEGHFTMSEAEGLAIQLNSGALDLPLTIIDQRDVDASLGADSIRQSMRAAAIGIILLFLFVLLYYRLPGLMACFALGIYGVLLLAIFNLFSSNITLTLPGIAAAILSLGMAVDANILIFERIKEELRRGRSLGAAVETGFSRAWTAIRDSNITTFIVCIILFWLGGTFGAFMVRGFALTLFIGVALSMFTAIII</sequence>
<dbReference type="PRINTS" id="PR00702">
    <property type="entry name" value="ACRIFLAVINRP"/>
</dbReference>
<feature type="transmembrane region" description="Helical" evidence="9">
    <location>
        <begin position="134"/>
        <end position="152"/>
    </location>
</feature>
<evidence type="ECO:0000259" key="11">
    <source>
        <dbReference type="Pfam" id="PF22599"/>
    </source>
</evidence>
<evidence type="ECO:0000256" key="6">
    <source>
        <dbReference type="ARBA" id="ARBA00022989"/>
    </source>
</evidence>
<evidence type="ECO:0008006" key="13">
    <source>
        <dbReference type="Google" id="ProtNLM"/>
    </source>
</evidence>
<keyword evidence="5" id="KW-0653">Protein transport</keyword>
<dbReference type="GO" id="GO:0005886">
    <property type="term" value="C:plasma membrane"/>
    <property type="evidence" value="ECO:0007669"/>
    <property type="project" value="UniProtKB-SubCell"/>
</dbReference>
<dbReference type="AlphaFoldDB" id="X1PH50"/>
<evidence type="ECO:0000256" key="4">
    <source>
        <dbReference type="ARBA" id="ARBA00022692"/>
    </source>
</evidence>
<dbReference type="GO" id="GO:0015450">
    <property type="term" value="F:protein-transporting ATPase activity"/>
    <property type="evidence" value="ECO:0007669"/>
    <property type="project" value="InterPro"/>
</dbReference>
<feature type="non-terminal residue" evidence="12">
    <location>
        <position position="281"/>
    </location>
</feature>
<evidence type="ECO:0000259" key="10">
    <source>
        <dbReference type="Pfam" id="PF02355"/>
    </source>
</evidence>
<dbReference type="InterPro" id="IPR022813">
    <property type="entry name" value="SecD/SecF_arch_bac"/>
</dbReference>
<dbReference type="Pfam" id="PF02355">
    <property type="entry name" value="SecD_SecF_C"/>
    <property type="match status" value="1"/>
</dbReference>
<feature type="transmembrane region" description="Helical" evidence="9">
    <location>
        <begin position="183"/>
        <end position="205"/>
    </location>
</feature>
<feature type="transmembrane region" description="Helical" evidence="9">
    <location>
        <begin position="159"/>
        <end position="177"/>
    </location>
</feature>
<comment type="subcellular location">
    <subcellularLocation>
        <location evidence="1">Cell membrane</location>
        <topology evidence="1">Multi-pass membrane protein</topology>
    </subcellularLocation>
</comment>
<dbReference type="PANTHER" id="PTHR30081">
    <property type="entry name" value="PROTEIN-EXPORT MEMBRANE PROTEIN SEC"/>
    <property type="match status" value="1"/>
</dbReference>
<feature type="transmembrane region" description="Helical" evidence="9">
    <location>
        <begin position="263"/>
        <end position="280"/>
    </location>
</feature>
<keyword evidence="4 9" id="KW-0812">Transmembrane</keyword>
<dbReference type="InterPro" id="IPR001036">
    <property type="entry name" value="Acrflvin-R"/>
</dbReference>
<accession>X1PH50</accession>
<evidence type="ECO:0000256" key="8">
    <source>
        <dbReference type="ARBA" id="ARBA00023136"/>
    </source>
</evidence>
<evidence type="ECO:0000256" key="1">
    <source>
        <dbReference type="ARBA" id="ARBA00004651"/>
    </source>
</evidence>
<evidence type="ECO:0000256" key="5">
    <source>
        <dbReference type="ARBA" id="ARBA00022927"/>
    </source>
</evidence>
<keyword evidence="7" id="KW-0811">Translocation</keyword>
<feature type="domain" description="Protein export membrane protein SecD/SecF C-terminal" evidence="10">
    <location>
        <begin position="114"/>
        <end position="279"/>
    </location>
</feature>
<evidence type="ECO:0000256" key="9">
    <source>
        <dbReference type="SAM" id="Phobius"/>
    </source>
</evidence>
<evidence type="ECO:0000256" key="2">
    <source>
        <dbReference type="ARBA" id="ARBA00022448"/>
    </source>
</evidence>
<dbReference type="InterPro" id="IPR005791">
    <property type="entry name" value="SecD"/>
</dbReference>
<protein>
    <recommendedName>
        <fullName evidence="13">Protein translocase subunit SecD</fullName>
    </recommendedName>
</protein>
<dbReference type="EMBL" id="BARV01018047">
    <property type="protein sequence ID" value="GAI30224.1"/>
    <property type="molecule type" value="Genomic_DNA"/>
</dbReference>
<dbReference type="GO" id="GO:0006886">
    <property type="term" value="P:intracellular protein transport"/>
    <property type="evidence" value="ECO:0007669"/>
    <property type="project" value="InterPro"/>
</dbReference>
<feature type="domain" description="SecDF P1 head subdomain" evidence="11">
    <location>
        <begin position="15"/>
        <end position="110"/>
    </location>
</feature>
<dbReference type="NCBIfam" id="TIGR01129">
    <property type="entry name" value="secD"/>
    <property type="match status" value="1"/>
</dbReference>
<dbReference type="SUPFAM" id="SSF82866">
    <property type="entry name" value="Multidrug efflux transporter AcrB transmembrane domain"/>
    <property type="match status" value="1"/>
</dbReference>
<dbReference type="InterPro" id="IPR054384">
    <property type="entry name" value="SecDF_P1_head"/>
</dbReference>
<evidence type="ECO:0000256" key="7">
    <source>
        <dbReference type="ARBA" id="ARBA00023010"/>
    </source>
</evidence>
<dbReference type="InterPro" id="IPR055344">
    <property type="entry name" value="SecD_SecF_C_bact"/>
</dbReference>
<dbReference type="InterPro" id="IPR048634">
    <property type="entry name" value="SecD_SecF_C"/>
</dbReference>